<evidence type="ECO:0000259" key="3">
    <source>
        <dbReference type="Pfam" id="PF05175"/>
    </source>
</evidence>
<gene>
    <name evidence="4" type="ORF">DGMP_14990</name>
</gene>
<dbReference type="InterPro" id="IPR050210">
    <property type="entry name" value="tRNA_Adenine-N(6)_MTase"/>
</dbReference>
<proteinExistence type="predicted"/>
<reference evidence="4" key="1">
    <citation type="submission" date="2020-09" db="EMBL/GenBank/DDBJ databases">
        <title>Desulfogranum mesoprofundum gen. nov., sp. nov., a novel mesophilic, sulfate-reducing chemolithoautotroph isolated from a deep-sea hydrothermal vent chimney in the Suiyo Seamount.</title>
        <authorList>
            <person name="Hashimoto Y."/>
            <person name="Nakagawa S."/>
        </authorList>
    </citation>
    <scope>NUCLEOTIDE SEQUENCE</scope>
    <source>
        <strain evidence="4">KT2</strain>
    </source>
</reference>
<dbReference type="AlphaFoldDB" id="A0A8D5FSW5"/>
<protein>
    <submittedName>
        <fullName evidence="4">SAM-dependent methyltransferase</fullName>
    </submittedName>
</protein>
<dbReference type="Pfam" id="PF05175">
    <property type="entry name" value="MTS"/>
    <property type="match status" value="1"/>
</dbReference>
<keyword evidence="2" id="KW-0949">S-adenosyl-L-methionine</keyword>
<dbReference type="GO" id="GO:0032259">
    <property type="term" value="P:methylation"/>
    <property type="evidence" value="ECO:0007669"/>
    <property type="project" value="UniProtKB-KW"/>
</dbReference>
<keyword evidence="1 4" id="KW-0808">Transferase</keyword>
<dbReference type="Proteomes" id="UP000826725">
    <property type="component" value="Chromosome"/>
</dbReference>
<sequence length="251" mass="28298">MVDHDRENRELTEDTLFNGRLVCYQHKEGYRFSIDSVLLAHFTTVKKGDCILDLGSGCGILGLILMYRHGSRIASITAVEIQISLAALTEKNFMANGFDRSCSVYRADIRNLFDYCQRGSFSKVICNPPFYRSGRGRVSVNEESLLARHQISCSLTEFLAVAAAAVKNRGSVYFIYPATELAELIQDAKKYGLEPKQIRFVYSYPGRGKSAELVLISFLKNGGPGVDIMRPLHIYEEKNGEYDQEVVSYYE</sequence>
<name>A0A8D5FSW5_9BACT</name>
<dbReference type="RefSeq" id="WP_228856899.1">
    <property type="nucleotide sequence ID" value="NZ_AP024086.1"/>
</dbReference>
<dbReference type="CDD" id="cd02440">
    <property type="entry name" value="AdoMet_MTases"/>
    <property type="match status" value="1"/>
</dbReference>
<evidence type="ECO:0000256" key="2">
    <source>
        <dbReference type="ARBA" id="ARBA00022691"/>
    </source>
</evidence>
<evidence type="ECO:0000256" key="1">
    <source>
        <dbReference type="ARBA" id="ARBA00022603"/>
    </source>
</evidence>
<keyword evidence="5" id="KW-1185">Reference proteome</keyword>
<dbReference type="PANTHER" id="PTHR47739:SF1">
    <property type="entry name" value="TRNA1(VAL) (ADENINE(37)-N6)-METHYLTRANSFERASE"/>
    <property type="match status" value="1"/>
</dbReference>
<evidence type="ECO:0000313" key="4">
    <source>
        <dbReference type="EMBL" id="BCL60806.1"/>
    </source>
</evidence>
<dbReference type="KEGG" id="dbk:DGMP_14990"/>
<organism evidence="4 5">
    <name type="scientific">Desulfomarina profundi</name>
    <dbReference type="NCBI Taxonomy" id="2772557"/>
    <lineage>
        <taxon>Bacteria</taxon>
        <taxon>Pseudomonadati</taxon>
        <taxon>Thermodesulfobacteriota</taxon>
        <taxon>Desulfobulbia</taxon>
        <taxon>Desulfobulbales</taxon>
        <taxon>Desulfobulbaceae</taxon>
        <taxon>Desulfomarina</taxon>
    </lineage>
</organism>
<dbReference type="GO" id="GO:0008168">
    <property type="term" value="F:methyltransferase activity"/>
    <property type="evidence" value="ECO:0007669"/>
    <property type="project" value="UniProtKB-KW"/>
</dbReference>
<accession>A0A8D5FSW5</accession>
<feature type="domain" description="Methyltransferase small" evidence="3">
    <location>
        <begin position="37"/>
        <end position="142"/>
    </location>
</feature>
<evidence type="ECO:0000313" key="5">
    <source>
        <dbReference type="Proteomes" id="UP000826725"/>
    </source>
</evidence>
<dbReference type="EMBL" id="AP024086">
    <property type="protein sequence ID" value="BCL60806.1"/>
    <property type="molecule type" value="Genomic_DNA"/>
</dbReference>
<keyword evidence="1 4" id="KW-0489">Methyltransferase</keyword>
<dbReference type="InterPro" id="IPR007848">
    <property type="entry name" value="Small_mtfrase_dom"/>
</dbReference>
<dbReference type="PANTHER" id="PTHR47739">
    <property type="entry name" value="TRNA1(VAL) (ADENINE(37)-N6)-METHYLTRANSFERASE"/>
    <property type="match status" value="1"/>
</dbReference>